<dbReference type="InterPro" id="IPR004837">
    <property type="entry name" value="NaCa_Exmemb"/>
</dbReference>
<dbReference type="GO" id="GO:0055085">
    <property type="term" value="P:transmembrane transport"/>
    <property type="evidence" value="ECO:0007669"/>
    <property type="project" value="InterPro"/>
</dbReference>
<name>A0A2G9Y703_9BACT</name>
<comment type="subcellular location">
    <subcellularLocation>
        <location evidence="1">Membrane</location>
        <topology evidence="1">Multi-pass membrane protein</topology>
    </subcellularLocation>
</comment>
<dbReference type="GO" id="GO:0016020">
    <property type="term" value="C:membrane"/>
    <property type="evidence" value="ECO:0007669"/>
    <property type="project" value="UniProtKB-SubCell"/>
</dbReference>
<accession>A0A2G9Y703</accession>
<evidence type="ECO:0000313" key="7">
    <source>
        <dbReference type="EMBL" id="PIP14976.1"/>
    </source>
</evidence>
<evidence type="ECO:0000256" key="5">
    <source>
        <dbReference type="SAM" id="Phobius"/>
    </source>
</evidence>
<evidence type="ECO:0000256" key="2">
    <source>
        <dbReference type="ARBA" id="ARBA00022692"/>
    </source>
</evidence>
<evidence type="ECO:0000256" key="4">
    <source>
        <dbReference type="ARBA" id="ARBA00023136"/>
    </source>
</evidence>
<proteinExistence type="predicted"/>
<dbReference type="Pfam" id="PF01699">
    <property type="entry name" value="Na_Ca_ex"/>
    <property type="match status" value="1"/>
</dbReference>
<reference evidence="7 8" key="1">
    <citation type="submission" date="2017-09" db="EMBL/GenBank/DDBJ databases">
        <title>Depth-based differentiation of microbial function through sediment-hosted aquifers and enrichment of novel symbionts in the deep terrestrial subsurface.</title>
        <authorList>
            <person name="Probst A.J."/>
            <person name="Ladd B."/>
            <person name="Jarett J.K."/>
            <person name="Geller-Mcgrath D.E."/>
            <person name="Sieber C.M."/>
            <person name="Emerson J.B."/>
            <person name="Anantharaman K."/>
            <person name="Thomas B.C."/>
            <person name="Malmstrom R."/>
            <person name="Stieglmeier M."/>
            <person name="Klingl A."/>
            <person name="Woyke T."/>
            <person name="Ryan C.M."/>
            <person name="Banfield J.F."/>
        </authorList>
    </citation>
    <scope>NUCLEOTIDE SEQUENCE [LARGE SCALE GENOMIC DNA]</scope>
    <source>
        <strain evidence="7">CG23_combo_of_CG06-09_8_20_14_all_35_49</strain>
    </source>
</reference>
<feature type="domain" description="Sodium/calcium exchanger membrane region" evidence="6">
    <location>
        <begin position="6"/>
        <end position="90"/>
    </location>
</feature>
<comment type="caution">
    <text evidence="7">The sequence shown here is derived from an EMBL/GenBank/DDBJ whole genome shotgun (WGS) entry which is preliminary data.</text>
</comment>
<gene>
    <name evidence="7" type="ORF">COX47_02220</name>
</gene>
<keyword evidence="3 5" id="KW-1133">Transmembrane helix</keyword>
<protein>
    <recommendedName>
        <fullName evidence="6">Sodium/calcium exchanger membrane region domain-containing protein</fullName>
    </recommendedName>
</protein>
<dbReference type="Gene3D" id="1.20.1420.30">
    <property type="entry name" value="NCX, central ion-binding region"/>
    <property type="match status" value="1"/>
</dbReference>
<evidence type="ECO:0000259" key="6">
    <source>
        <dbReference type="Pfam" id="PF01699"/>
    </source>
</evidence>
<keyword evidence="4 5" id="KW-0472">Membrane</keyword>
<evidence type="ECO:0000256" key="1">
    <source>
        <dbReference type="ARBA" id="ARBA00004141"/>
    </source>
</evidence>
<organism evidence="7 8">
    <name type="scientific">Candidatus Roizmanbacteria bacterium CG23_combo_of_CG06-09_8_20_14_all_35_49</name>
    <dbReference type="NCBI Taxonomy" id="1974863"/>
    <lineage>
        <taxon>Bacteria</taxon>
        <taxon>Candidatus Roizmaniibacteriota</taxon>
    </lineage>
</organism>
<feature type="transmembrane region" description="Helical" evidence="5">
    <location>
        <begin position="6"/>
        <end position="27"/>
    </location>
</feature>
<dbReference type="AlphaFoldDB" id="A0A2G9Y703"/>
<evidence type="ECO:0000313" key="8">
    <source>
        <dbReference type="Proteomes" id="UP000231025"/>
    </source>
</evidence>
<evidence type="ECO:0000256" key="3">
    <source>
        <dbReference type="ARBA" id="ARBA00022989"/>
    </source>
</evidence>
<feature type="transmembrane region" description="Helical" evidence="5">
    <location>
        <begin position="39"/>
        <end position="63"/>
    </location>
</feature>
<sequence length="96" mass="10999">MVIIHLVFYLASFLIIWYCSGIIISLVDRFSHRLKLSSFSVSFFLLGILTSIPEFSIGINSIINQTPDIFIGNLLGSSLILFIFVIPSFSHFWQRR</sequence>
<keyword evidence="2 5" id="KW-0812">Transmembrane</keyword>
<feature type="transmembrane region" description="Helical" evidence="5">
    <location>
        <begin position="69"/>
        <end position="93"/>
    </location>
</feature>
<dbReference type="InterPro" id="IPR044880">
    <property type="entry name" value="NCX_ion-bd_dom_sf"/>
</dbReference>
<dbReference type="Proteomes" id="UP000231025">
    <property type="component" value="Unassembled WGS sequence"/>
</dbReference>
<dbReference type="EMBL" id="PCRE01000033">
    <property type="protein sequence ID" value="PIP14976.1"/>
    <property type="molecule type" value="Genomic_DNA"/>
</dbReference>